<dbReference type="CDD" id="cd05006">
    <property type="entry name" value="SIS_GmhA"/>
    <property type="match status" value="1"/>
</dbReference>
<dbReference type="Pfam" id="PF13580">
    <property type="entry name" value="SIS_2"/>
    <property type="match status" value="2"/>
</dbReference>
<dbReference type="InterPro" id="IPR046348">
    <property type="entry name" value="SIS_dom_sf"/>
</dbReference>
<evidence type="ECO:0000259" key="1">
    <source>
        <dbReference type="PROSITE" id="PS51464"/>
    </source>
</evidence>
<evidence type="ECO:0000313" key="2">
    <source>
        <dbReference type="EMBL" id="VEN74530.1"/>
    </source>
</evidence>
<dbReference type="PROSITE" id="PS51464">
    <property type="entry name" value="SIS"/>
    <property type="match status" value="1"/>
</dbReference>
<feature type="domain" description="SIS" evidence="1">
    <location>
        <begin position="12"/>
        <end position="197"/>
    </location>
</feature>
<keyword evidence="2" id="KW-0413">Isomerase</keyword>
<dbReference type="SUPFAM" id="SSF53697">
    <property type="entry name" value="SIS domain"/>
    <property type="match status" value="1"/>
</dbReference>
<name>A0A484HH33_9BACT</name>
<dbReference type="EMBL" id="CAACVI010000034">
    <property type="protein sequence ID" value="VEN74530.1"/>
    <property type="molecule type" value="Genomic_DNA"/>
</dbReference>
<dbReference type="GO" id="GO:1901135">
    <property type="term" value="P:carbohydrate derivative metabolic process"/>
    <property type="evidence" value="ECO:0007669"/>
    <property type="project" value="InterPro"/>
</dbReference>
<dbReference type="GO" id="GO:0097367">
    <property type="term" value="F:carbohydrate derivative binding"/>
    <property type="evidence" value="ECO:0007669"/>
    <property type="project" value="InterPro"/>
</dbReference>
<dbReference type="InterPro" id="IPR050099">
    <property type="entry name" value="SIS_GmhA/DiaA_subfam"/>
</dbReference>
<gene>
    <name evidence="2" type="ORF">EPICR_40112</name>
</gene>
<proteinExistence type="predicted"/>
<protein>
    <submittedName>
        <fullName evidence="2">D-sedoheptulose 7-phosphate isomerase</fullName>
    </submittedName>
</protein>
<organism evidence="2">
    <name type="scientific">uncultured Desulfobacteraceae bacterium</name>
    <dbReference type="NCBI Taxonomy" id="218296"/>
    <lineage>
        <taxon>Bacteria</taxon>
        <taxon>Pseudomonadati</taxon>
        <taxon>Thermodesulfobacteriota</taxon>
        <taxon>Desulfobacteria</taxon>
        <taxon>Desulfobacterales</taxon>
        <taxon>Desulfobacteraceae</taxon>
        <taxon>environmental samples</taxon>
    </lineage>
</organism>
<dbReference type="PANTHER" id="PTHR30390">
    <property type="entry name" value="SEDOHEPTULOSE 7-PHOSPHATE ISOMERASE / DNAA INITIATOR-ASSOCIATING FACTOR FOR REPLICATION INITIATION"/>
    <property type="match status" value="1"/>
</dbReference>
<dbReference type="PANTHER" id="PTHR30390:SF6">
    <property type="entry name" value="DNAA INITIATOR-ASSOCIATING PROTEIN DIAA"/>
    <property type="match status" value="1"/>
</dbReference>
<accession>A0A484HH33</accession>
<dbReference type="GO" id="GO:0016853">
    <property type="term" value="F:isomerase activity"/>
    <property type="evidence" value="ECO:0007669"/>
    <property type="project" value="UniProtKB-KW"/>
</dbReference>
<dbReference type="InterPro" id="IPR001347">
    <property type="entry name" value="SIS_dom"/>
</dbReference>
<dbReference type="AlphaFoldDB" id="A0A484HH33"/>
<reference evidence="2" key="1">
    <citation type="submission" date="2019-01" db="EMBL/GenBank/DDBJ databases">
        <authorList>
            <consortium name="Genoscope - CEA"/>
            <person name="William W."/>
        </authorList>
    </citation>
    <scope>NUCLEOTIDE SEQUENCE</scope>
    <source>
        <strain evidence="2">CR-1</strain>
    </source>
</reference>
<dbReference type="Gene3D" id="3.40.50.10490">
    <property type="entry name" value="Glucose-6-phosphate isomerase like protein, domain 1"/>
    <property type="match status" value="1"/>
</dbReference>
<sequence length="197" mass="20806">MAKNIEAAVLLLKDNLLNGGKVLTAGNGGSASDAEHIVGELMKGFRLKRELTDLQKQDIRRLCPDETDEIAGNLQQAIPAISLVSGVALPTAFSNDLNGDYVFAQQLYGLGNKGDVLIAISTSGNSVNIINAAKVAKVKGVHIIGLTGRSGGELSGFTDICIKAPADDVAEIQEFHLPIYHCICSQIESELFGQGCK</sequence>
<dbReference type="InterPro" id="IPR035461">
    <property type="entry name" value="GmhA/DiaA"/>
</dbReference>